<dbReference type="GO" id="GO:0006801">
    <property type="term" value="P:superoxide metabolic process"/>
    <property type="evidence" value="ECO:0007669"/>
    <property type="project" value="InterPro"/>
</dbReference>
<evidence type="ECO:0000256" key="3">
    <source>
        <dbReference type="SAM" id="SignalP"/>
    </source>
</evidence>
<proteinExistence type="inferred from homology"/>
<reference evidence="5 6" key="1">
    <citation type="submission" date="2019-03" db="EMBL/GenBank/DDBJ databases">
        <title>Genome sequence of Lentibacillus salicampi ATCC BAA-719.</title>
        <authorList>
            <person name="Maclea K.S."/>
            <person name="Simoes Junior M."/>
        </authorList>
    </citation>
    <scope>NUCLEOTIDE SEQUENCE [LARGE SCALE GENOMIC DNA]</scope>
    <source>
        <strain evidence="5 6">ATCC BAA-719</strain>
    </source>
</reference>
<comment type="similarity">
    <text evidence="1">Belongs to the Cu-Zn superoxide dismutase family.</text>
</comment>
<feature type="signal peptide" evidence="3">
    <location>
        <begin position="1"/>
        <end position="18"/>
    </location>
</feature>
<dbReference type="PANTHER" id="PTHR10003">
    <property type="entry name" value="SUPEROXIDE DISMUTASE CU-ZN -RELATED"/>
    <property type="match status" value="1"/>
</dbReference>
<dbReference type="Proteomes" id="UP000298484">
    <property type="component" value="Unassembled WGS sequence"/>
</dbReference>
<dbReference type="InterPro" id="IPR036423">
    <property type="entry name" value="SOD-like_Cu/Zn_dom_sf"/>
</dbReference>
<protein>
    <submittedName>
        <fullName evidence="5">Superoxide dismutase family protein</fullName>
    </submittedName>
</protein>
<feature type="domain" description="Superoxide dismutase copper/zinc binding" evidence="4">
    <location>
        <begin position="37"/>
        <end position="168"/>
    </location>
</feature>
<feature type="chain" id="PRO_5038690070" evidence="3">
    <location>
        <begin position="19"/>
        <end position="191"/>
    </location>
</feature>
<dbReference type="EMBL" id="SRHY01000015">
    <property type="protein sequence ID" value="TFJ92793.1"/>
    <property type="molecule type" value="Genomic_DNA"/>
</dbReference>
<keyword evidence="3" id="KW-0732">Signal</keyword>
<feature type="region of interest" description="Disordered" evidence="2">
    <location>
        <begin position="148"/>
        <end position="191"/>
    </location>
</feature>
<dbReference type="InterPro" id="IPR001424">
    <property type="entry name" value="SOD_Cu_Zn_dom"/>
</dbReference>
<dbReference type="InterPro" id="IPR024134">
    <property type="entry name" value="SOD_Cu/Zn_/chaperone"/>
</dbReference>
<evidence type="ECO:0000313" key="5">
    <source>
        <dbReference type="EMBL" id="TFJ92793.1"/>
    </source>
</evidence>
<dbReference type="GO" id="GO:0005507">
    <property type="term" value="F:copper ion binding"/>
    <property type="evidence" value="ECO:0007669"/>
    <property type="project" value="InterPro"/>
</dbReference>
<dbReference type="AlphaFoldDB" id="A0A4Y9AAI7"/>
<dbReference type="OrthoDB" id="9792957at2"/>
<dbReference type="CDD" id="cd00305">
    <property type="entry name" value="Cu-Zn_Superoxide_Dismutase"/>
    <property type="match status" value="1"/>
</dbReference>
<comment type="caution">
    <text evidence="5">The sequence shown here is derived from an EMBL/GenBank/DDBJ whole genome shotgun (WGS) entry which is preliminary data.</text>
</comment>
<sequence>MKRVLCMIMLLVFLTACQGNNETSRTVDMYNSSGDMIGTVKLTEGDGGVDFKIKLEGLEEGYHGIHVHEYPKCDQPDFTSAGNHFNPDGNQHGLMHPEGSHLGDLPNIETNSDGLVDAELMLPEATLMDGKKSLLSGEGTSLIIHEGQDDGVSQPGGESGTRIACGLIAKDEKKSSETPTDPTDFNEKQEE</sequence>
<dbReference type="Pfam" id="PF00080">
    <property type="entry name" value="Sod_Cu"/>
    <property type="match status" value="1"/>
</dbReference>
<evidence type="ECO:0000256" key="1">
    <source>
        <dbReference type="ARBA" id="ARBA00010457"/>
    </source>
</evidence>
<gene>
    <name evidence="5" type="ORF">E4U82_10335</name>
</gene>
<evidence type="ECO:0000313" key="6">
    <source>
        <dbReference type="Proteomes" id="UP000298484"/>
    </source>
</evidence>
<evidence type="ECO:0000256" key="2">
    <source>
        <dbReference type="SAM" id="MobiDB-lite"/>
    </source>
</evidence>
<dbReference type="RefSeq" id="WP_135110121.1">
    <property type="nucleotide sequence ID" value="NZ_SRHY01000015.1"/>
</dbReference>
<dbReference type="PROSITE" id="PS51257">
    <property type="entry name" value="PROKAR_LIPOPROTEIN"/>
    <property type="match status" value="1"/>
</dbReference>
<name>A0A4Y9AAI7_9BACI</name>
<evidence type="ECO:0000259" key="4">
    <source>
        <dbReference type="Pfam" id="PF00080"/>
    </source>
</evidence>
<dbReference type="Gene3D" id="2.60.40.200">
    <property type="entry name" value="Superoxide dismutase, copper/zinc binding domain"/>
    <property type="match status" value="1"/>
</dbReference>
<keyword evidence="6" id="KW-1185">Reference proteome</keyword>
<organism evidence="5 6">
    <name type="scientific">Lentibacillus salicampi</name>
    <dbReference type="NCBI Taxonomy" id="175306"/>
    <lineage>
        <taxon>Bacteria</taxon>
        <taxon>Bacillati</taxon>
        <taxon>Bacillota</taxon>
        <taxon>Bacilli</taxon>
        <taxon>Bacillales</taxon>
        <taxon>Bacillaceae</taxon>
        <taxon>Lentibacillus</taxon>
    </lineage>
</organism>
<dbReference type="SUPFAM" id="SSF49329">
    <property type="entry name" value="Cu,Zn superoxide dismutase-like"/>
    <property type="match status" value="1"/>
</dbReference>
<accession>A0A4Y9AAI7</accession>